<dbReference type="AlphaFoldDB" id="A0A1J7II25"/>
<sequence length="743" mass="83328">MSDHHEHTVRETAITLASLEQVLVDLTSANTRALLSHAAEDLLQPHRCAEAAAVLARLQQLNPATAGHFRLKVDALAAIPLRMVCSPRPDFVPSFIAVSYCWHYPEWPISQHAQPIAPGWRISQPMVHAVMGHRQNPDEGIWMDQLCINQDDAEEKITHIGAMNIIYRSARRVLVLLEDVQLTADEASSGLVYSGFYADLSRQVEERNLEGSARAEFIESYFPQQVHLLQLGSNRHLVLAVRSFALKMLGARWYSRAWCAHESRTAPHCKVNNPLFLCYAHDGTVLSFEFRFILYLAYYLCKSEPPEVLTGEALATSLRSPDPMTLRHRWWRMTRLLPERDNSSSPMQHLVSVLSFGCQKKGDLVSIALNTWEIPLLYDGEINTVEHAILVFSLLTIASGDLTPLTMSGSKLSLNNGGTNNQIVSWLVHPLHGVLDSRMAITLPDSITGVTPEYIELDLLVFTSLPRDATPDSFQKAATLIELHSLLDLHRDLTATADGVVQQTVQNISTAMAELQPKRQDLLQTFHQRWLALALDCGLDWILRFGDIMKGESWGDWAYGGMGARADSRLIAAAYSLLALFDMHKDTVSHPPGYVDKAVRFLTCVLDPRLVFFTTSPRRLPLGPGPFDSAIIPTVSNRSWVAVPTAVAHLPSWQERAWIVEPWDQDGNTEALGPLLTSDFEDSRVQRGDWATSWQLKRRERIFGCDLLPYTLLTGSEEQLILLKQQRVYGGQDYDWGAATEDH</sequence>
<dbReference type="Pfam" id="PF06985">
    <property type="entry name" value="HET"/>
    <property type="match status" value="1"/>
</dbReference>
<proteinExistence type="predicted"/>
<name>A0A1J7II25_9PEZI</name>
<dbReference type="Proteomes" id="UP000182658">
    <property type="component" value="Unassembled WGS sequence"/>
</dbReference>
<dbReference type="PANTHER" id="PTHR24148:SF73">
    <property type="entry name" value="HET DOMAIN PROTEIN (AFU_ORTHOLOGUE AFUA_8G01020)"/>
    <property type="match status" value="1"/>
</dbReference>
<evidence type="ECO:0000259" key="1">
    <source>
        <dbReference type="Pfam" id="PF06985"/>
    </source>
</evidence>
<protein>
    <recommendedName>
        <fullName evidence="1">Heterokaryon incompatibility domain-containing protein</fullName>
    </recommendedName>
</protein>
<feature type="domain" description="Heterokaryon incompatibility" evidence="1">
    <location>
        <begin position="95"/>
        <end position="262"/>
    </location>
</feature>
<evidence type="ECO:0000313" key="2">
    <source>
        <dbReference type="EMBL" id="OIW27110.1"/>
    </source>
</evidence>
<dbReference type="OrthoDB" id="270167at2759"/>
<dbReference type="STRING" id="1408157.A0A1J7II25"/>
<dbReference type="InterPro" id="IPR010730">
    <property type="entry name" value="HET"/>
</dbReference>
<dbReference type="InParanoid" id="A0A1J7II25"/>
<dbReference type="PANTHER" id="PTHR24148">
    <property type="entry name" value="ANKYRIN REPEAT DOMAIN-CONTAINING PROTEIN 39 HOMOLOG-RELATED"/>
    <property type="match status" value="1"/>
</dbReference>
<dbReference type="InterPro" id="IPR052895">
    <property type="entry name" value="HetReg/Transcr_Mod"/>
</dbReference>
<evidence type="ECO:0000313" key="3">
    <source>
        <dbReference type="Proteomes" id="UP000182658"/>
    </source>
</evidence>
<dbReference type="EMBL" id="KV875100">
    <property type="protein sequence ID" value="OIW27110.1"/>
    <property type="molecule type" value="Genomic_DNA"/>
</dbReference>
<accession>A0A1J7II25</accession>
<keyword evidence="3" id="KW-1185">Reference proteome</keyword>
<organism evidence="2 3">
    <name type="scientific">Coniochaeta ligniaria NRRL 30616</name>
    <dbReference type="NCBI Taxonomy" id="1408157"/>
    <lineage>
        <taxon>Eukaryota</taxon>
        <taxon>Fungi</taxon>
        <taxon>Dikarya</taxon>
        <taxon>Ascomycota</taxon>
        <taxon>Pezizomycotina</taxon>
        <taxon>Sordariomycetes</taxon>
        <taxon>Sordariomycetidae</taxon>
        <taxon>Coniochaetales</taxon>
        <taxon>Coniochaetaceae</taxon>
        <taxon>Coniochaeta</taxon>
    </lineage>
</organism>
<gene>
    <name evidence="2" type="ORF">CONLIGDRAFT_672521</name>
</gene>
<reference evidence="2 3" key="1">
    <citation type="submission" date="2016-10" db="EMBL/GenBank/DDBJ databases">
        <title>Draft genome sequence of Coniochaeta ligniaria NRRL30616, a lignocellulolytic fungus for bioabatement of inhibitors in plant biomass hydrolysates.</title>
        <authorList>
            <consortium name="DOE Joint Genome Institute"/>
            <person name="Jimenez D.J."/>
            <person name="Hector R.E."/>
            <person name="Riley R."/>
            <person name="Sun H."/>
            <person name="Grigoriev I.V."/>
            <person name="Van Elsas J.D."/>
            <person name="Nichols N.N."/>
        </authorList>
    </citation>
    <scope>NUCLEOTIDE SEQUENCE [LARGE SCALE GENOMIC DNA]</scope>
    <source>
        <strain evidence="2 3">NRRL 30616</strain>
    </source>
</reference>